<feature type="repeat" description="ANK" evidence="2">
    <location>
        <begin position="1007"/>
        <end position="1039"/>
    </location>
</feature>
<feature type="compositionally biased region" description="Basic and acidic residues" evidence="3">
    <location>
        <begin position="54"/>
        <end position="65"/>
    </location>
</feature>
<dbReference type="SMART" id="SM00248">
    <property type="entry name" value="ANK"/>
    <property type="match status" value="11"/>
</dbReference>
<keyword evidence="6" id="KW-1185">Reference proteome</keyword>
<dbReference type="PROSITE" id="PS50297">
    <property type="entry name" value="ANK_REP_REGION"/>
    <property type="match status" value="3"/>
</dbReference>
<accession>A0A5N6UTH4</accession>
<dbReference type="InterPro" id="IPR029058">
    <property type="entry name" value="AB_hydrolase_fold"/>
</dbReference>
<dbReference type="PANTHER" id="PTHR10039">
    <property type="entry name" value="AMELOGENIN"/>
    <property type="match status" value="1"/>
</dbReference>
<evidence type="ECO:0000313" key="6">
    <source>
        <dbReference type="Proteomes" id="UP000326950"/>
    </source>
</evidence>
<dbReference type="PANTHER" id="PTHR10039:SF5">
    <property type="entry name" value="NACHT DOMAIN-CONTAINING PROTEIN"/>
    <property type="match status" value="1"/>
</dbReference>
<protein>
    <submittedName>
        <fullName evidence="5">Ankyrin repeat-containing domain protein</fullName>
    </submittedName>
</protein>
<dbReference type="Pfam" id="PF24883">
    <property type="entry name" value="NPHP3_N"/>
    <property type="match status" value="1"/>
</dbReference>
<dbReference type="Gene3D" id="3.40.50.1820">
    <property type="entry name" value="alpha/beta hydrolase"/>
    <property type="match status" value="1"/>
</dbReference>
<dbReference type="AlphaFoldDB" id="A0A5N6UTH4"/>
<dbReference type="InterPro" id="IPR002110">
    <property type="entry name" value="Ankyrin_rpt"/>
</dbReference>
<evidence type="ECO:0000256" key="2">
    <source>
        <dbReference type="PROSITE-ProRule" id="PRU00023"/>
    </source>
</evidence>
<name>A0A5N6UTH4_ASPTM</name>
<feature type="domain" description="Nephrocystin 3-like N-terminal" evidence="4">
    <location>
        <begin position="365"/>
        <end position="541"/>
    </location>
</feature>
<gene>
    <name evidence="5" type="ORF">BDV40DRAFT_300955</name>
</gene>
<dbReference type="Gene3D" id="1.25.40.20">
    <property type="entry name" value="Ankyrin repeat-containing domain"/>
    <property type="match status" value="2"/>
</dbReference>
<evidence type="ECO:0000256" key="3">
    <source>
        <dbReference type="SAM" id="MobiDB-lite"/>
    </source>
</evidence>
<sequence>MVREHQTAENYAMGVLNTGLSVVYSPEETVPLADIVFVHGLQGHPRNTWTTRSPLKEPTPKDNSRKAKFWGRLTARGSRRQPTDGGHSDDRNNYQAGVFWPLDLLPEDCPDCRILTFGYDSLVTRFFAGPANQNSIHGHSKDLLYALGRSRGDCQGRFIIFVAHSLGADQEFLSTGILAKELLRRAAIDEDTELVGVRNATKAIIFLGTPHRGSSMAPLGETMRKIVATSGFDTNDKNIRALRFDSTKLEVSREDFMRQWRQERFVVRTFQESQGYKGFNGVVMDISSLLDDPREHAEHINANHVDMCRFTGRGDPGYQQVGGELRKIVDRLRQKLSSEEQECLRSLCIPEVDMWEYSVSQDVQNTCTWLFDMPEYRAWKDLSDLGMKCTLLWVKGKPGAGKSTLVKIAMSRLWNDKAKSPSVKLAFLFNAHGNVLEKSQLGLFRSLLFQLFQQSRQIFQRFMPTFRRKVDFYDGEWTWNEQELKALFMSVMTELSPSSAYIFIDALHECREAREIIAFFESLRATAFQNKVPVRICYSSRHYPHIQVGDHVELHIDTHNNDDIEKYIERKLEPIFQRRHIAQLKSYIIEKAQGVFLWVVLIVSKIIKANDNGESMKKMRQMVEDVPDKLEALYRETLETVKTEHPAETLLILQWMLCATRPITLLELRYALAFQDSKYNSQAEAEDCLSFIESDQQMDLLHRARTGGLTETRTQTTIKTNYARQILDGSNQITVHFVHESVRGFLLKHDGLELFDSVSAQETLRRGEHQLAEACINYLNTTELRRVAESYFEPDVLGLTKSVELFQQLCRLYPFLHYSLHSVFKHIKAAEIGQPDGKSQPSYLHQRMEEVFFIWRYLSDLDNKSRFHEVHGTRATLVHLAAEHNMVDWVKYYLARDGDVNVVGGRFGTLLQAATVMGHDEMVNLLLEFGADVHIDAGRFGTAMNAAAWLGNLAIIRSLIQRGSDVNDQCGDYGYPLQAAACSPNGSGELIHTLLDAGADIHMQAGRHGTALQAGAYKGDEEIVQALLARGADMNAQYGEHGTALGAAAFQGHEQIVQVFLEHGADPRVEAGDCGNAIWAAAYNGQERVLRQILRRRWPTWEQDQVESEVQKILSKATRTKAFHEAVENGDFDLVKKFIGDGIDPNARGEDFSSALHTAAVCGHVNIVALLLSHEHIKLDVSDSRGRTPLWQAASNGHLEITRKLLDTGRVDCRHKSHSGRNLLWFAAHNGNMDIIRMVWEAGADPYEADDYGMTPVLAAEEEGQKEVLLLFQEHMKQ</sequence>
<keyword evidence="1" id="KW-0677">Repeat</keyword>
<organism evidence="5 6">
    <name type="scientific">Aspergillus tamarii</name>
    <dbReference type="NCBI Taxonomy" id="41984"/>
    <lineage>
        <taxon>Eukaryota</taxon>
        <taxon>Fungi</taxon>
        <taxon>Dikarya</taxon>
        <taxon>Ascomycota</taxon>
        <taxon>Pezizomycotina</taxon>
        <taxon>Eurotiomycetes</taxon>
        <taxon>Eurotiomycetidae</taxon>
        <taxon>Eurotiales</taxon>
        <taxon>Aspergillaceae</taxon>
        <taxon>Aspergillus</taxon>
        <taxon>Aspergillus subgen. Circumdati</taxon>
    </lineage>
</organism>
<dbReference type="InterPro" id="IPR036770">
    <property type="entry name" value="Ankyrin_rpt-contain_sf"/>
</dbReference>
<feature type="region of interest" description="Disordered" evidence="3">
    <location>
        <begin position="47"/>
        <end position="90"/>
    </location>
</feature>
<dbReference type="Pfam" id="PF12796">
    <property type="entry name" value="Ank_2"/>
    <property type="match status" value="3"/>
</dbReference>
<proteinExistence type="predicted"/>
<reference evidence="5 6" key="1">
    <citation type="submission" date="2019-04" db="EMBL/GenBank/DDBJ databases">
        <title>Friends and foes A comparative genomics study of 23 Aspergillus species from section Flavi.</title>
        <authorList>
            <consortium name="DOE Joint Genome Institute"/>
            <person name="Kjaerbolling I."/>
            <person name="Vesth T."/>
            <person name="Frisvad J.C."/>
            <person name="Nybo J.L."/>
            <person name="Theobald S."/>
            <person name="Kildgaard S."/>
            <person name="Isbrandt T."/>
            <person name="Kuo A."/>
            <person name="Sato A."/>
            <person name="Lyhne E.K."/>
            <person name="Kogle M.E."/>
            <person name="Wiebenga A."/>
            <person name="Kun R.S."/>
            <person name="Lubbers R.J."/>
            <person name="Makela M.R."/>
            <person name="Barry K."/>
            <person name="Chovatia M."/>
            <person name="Clum A."/>
            <person name="Daum C."/>
            <person name="Haridas S."/>
            <person name="He G."/>
            <person name="LaButti K."/>
            <person name="Lipzen A."/>
            <person name="Mondo S."/>
            <person name="Riley R."/>
            <person name="Salamov A."/>
            <person name="Simmons B.A."/>
            <person name="Magnuson J.K."/>
            <person name="Henrissat B."/>
            <person name="Mortensen U.H."/>
            <person name="Larsen T.O."/>
            <person name="Devries R.P."/>
            <person name="Grigoriev I.V."/>
            <person name="Machida M."/>
            <person name="Baker S.E."/>
            <person name="Andersen M.R."/>
        </authorList>
    </citation>
    <scope>NUCLEOTIDE SEQUENCE [LARGE SCALE GENOMIC DNA]</scope>
    <source>
        <strain evidence="5 6">CBS 117626</strain>
    </source>
</reference>
<evidence type="ECO:0000313" key="5">
    <source>
        <dbReference type="EMBL" id="KAE8161884.1"/>
    </source>
</evidence>
<feature type="repeat" description="ANK" evidence="2">
    <location>
        <begin position="1185"/>
        <end position="1209"/>
    </location>
</feature>
<evidence type="ECO:0000256" key="1">
    <source>
        <dbReference type="ARBA" id="ARBA00022737"/>
    </source>
</evidence>
<dbReference type="InterPro" id="IPR027417">
    <property type="entry name" value="P-loop_NTPase"/>
</dbReference>
<dbReference type="SUPFAM" id="SSF52540">
    <property type="entry name" value="P-loop containing nucleoside triphosphate hydrolases"/>
    <property type="match status" value="1"/>
</dbReference>
<dbReference type="EMBL" id="ML738636">
    <property type="protein sequence ID" value="KAE8161884.1"/>
    <property type="molecule type" value="Genomic_DNA"/>
</dbReference>
<feature type="repeat" description="ANK" evidence="2">
    <location>
        <begin position="1040"/>
        <end position="1072"/>
    </location>
</feature>
<dbReference type="Proteomes" id="UP000326950">
    <property type="component" value="Unassembled WGS sequence"/>
</dbReference>
<dbReference type="OrthoDB" id="194358at2759"/>
<dbReference type="InterPro" id="IPR056884">
    <property type="entry name" value="NPHP3-like_N"/>
</dbReference>
<feature type="repeat" description="ANK" evidence="2">
    <location>
        <begin position="1219"/>
        <end position="1251"/>
    </location>
</feature>
<keyword evidence="2" id="KW-0040">ANK repeat</keyword>
<dbReference type="SUPFAM" id="SSF48403">
    <property type="entry name" value="Ankyrin repeat"/>
    <property type="match status" value="1"/>
</dbReference>
<dbReference type="Gene3D" id="3.40.50.300">
    <property type="entry name" value="P-loop containing nucleotide triphosphate hydrolases"/>
    <property type="match status" value="1"/>
</dbReference>
<dbReference type="SUPFAM" id="SSF53474">
    <property type="entry name" value="alpha/beta-Hydrolases"/>
    <property type="match status" value="1"/>
</dbReference>
<evidence type="ECO:0000259" key="4">
    <source>
        <dbReference type="Pfam" id="PF24883"/>
    </source>
</evidence>
<feature type="repeat" description="ANK" evidence="2">
    <location>
        <begin position="906"/>
        <end position="938"/>
    </location>
</feature>
<dbReference type="PROSITE" id="PS50088">
    <property type="entry name" value="ANK_REPEAT"/>
    <property type="match status" value="5"/>
</dbReference>